<proteinExistence type="predicted"/>
<evidence type="ECO:0000313" key="8">
    <source>
        <dbReference type="EMBL" id="QKX53997.1"/>
    </source>
</evidence>
<dbReference type="InterPro" id="IPR001138">
    <property type="entry name" value="Zn2Cys6_DnaBD"/>
</dbReference>
<dbReference type="CDD" id="cd00067">
    <property type="entry name" value="GAL4"/>
    <property type="match status" value="1"/>
</dbReference>
<dbReference type="PANTHER" id="PTHR31668:SF17">
    <property type="entry name" value="ZN(II)2CYS6 TRANSCRIPTION FACTOR (EUROFUNG)"/>
    <property type="match status" value="1"/>
</dbReference>
<dbReference type="InterPro" id="IPR007219">
    <property type="entry name" value="XnlR_reg_dom"/>
</dbReference>
<evidence type="ECO:0000256" key="4">
    <source>
        <dbReference type="ARBA" id="ARBA00023163"/>
    </source>
</evidence>
<evidence type="ECO:0000256" key="2">
    <source>
        <dbReference type="ARBA" id="ARBA00023015"/>
    </source>
</evidence>
<keyword evidence="1" id="KW-0479">Metal-binding</keyword>
<dbReference type="PANTHER" id="PTHR31668">
    <property type="entry name" value="GLUCOSE TRANSPORT TRANSCRIPTION REGULATOR RGT1-RELATED-RELATED"/>
    <property type="match status" value="1"/>
</dbReference>
<keyword evidence="9" id="KW-1185">Reference proteome</keyword>
<evidence type="ECO:0000259" key="7">
    <source>
        <dbReference type="PROSITE" id="PS50048"/>
    </source>
</evidence>
<evidence type="ECO:0000313" key="9">
    <source>
        <dbReference type="Proteomes" id="UP000509510"/>
    </source>
</evidence>
<dbReference type="Pfam" id="PF04082">
    <property type="entry name" value="Fungal_trans"/>
    <property type="match status" value="1"/>
</dbReference>
<dbReference type="GO" id="GO:0006351">
    <property type="term" value="P:DNA-templated transcription"/>
    <property type="evidence" value="ECO:0007669"/>
    <property type="project" value="InterPro"/>
</dbReference>
<dbReference type="RefSeq" id="XP_035340176.1">
    <property type="nucleotide sequence ID" value="XM_035484283.1"/>
</dbReference>
<dbReference type="SMART" id="SM00066">
    <property type="entry name" value="GAL4"/>
    <property type="match status" value="1"/>
</dbReference>
<dbReference type="Gene3D" id="4.10.240.10">
    <property type="entry name" value="Zn(2)-C6 fungal-type DNA-binding domain"/>
    <property type="match status" value="1"/>
</dbReference>
<dbReference type="Proteomes" id="UP000509510">
    <property type="component" value="Chromosome I"/>
</dbReference>
<dbReference type="AlphaFoldDB" id="A0A7H8QJ72"/>
<evidence type="ECO:0000256" key="6">
    <source>
        <dbReference type="SAM" id="MobiDB-lite"/>
    </source>
</evidence>
<dbReference type="OrthoDB" id="2283631at2759"/>
<dbReference type="GO" id="GO:0001080">
    <property type="term" value="P:nitrogen catabolite activation of transcription from RNA polymerase II promoter"/>
    <property type="evidence" value="ECO:0007669"/>
    <property type="project" value="TreeGrafter"/>
</dbReference>
<keyword evidence="5" id="KW-0539">Nucleus</keyword>
<dbReference type="InterPro" id="IPR050797">
    <property type="entry name" value="Carb_Metab_Trans_Reg"/>
</dbReference>
<feature type="domain" description="Zn(2)-C6 fungal-type" evidence="7">
    <location>
        <begin position="37"/>
        <end position="69"/>
    </location>
</feature>
<dbReference type="Pfam" id="PF00172">
    <property type="entry name" value="Zn_clus"/>
    <property type="match status" value="1"/>
</dbReference>
<keyword evidence="3" id="KW-0238">DNA-binding</keyword>
<reference evidence="9" key="1">
    <citation type="submission" date="2020-06" db="EMBL/GenBank/DDBJ databases">
        <title>A chromosome-scale genome assembly of Talaromyces rugulosus W13939.</title>
        <authorList>
            <person name="Wang B."/>
            <person name="Guo L."/>
            <person name="Ye K."/>
            <person name="Wang L."/>
        </authorList>
    </citation>
    <scope>NUCLEOTIDE SEQUENCE [LARGE SCALE GENOMIC DNA]</scope>
    <source>
        <strain evidence="9">W13939</strain>
    </source>
</reference>
<evidence type="ECO:0000256" key="3">
    <source>
        <dbReference type="ARBA" id="ARBA00023125"/>
    </source>
</evidence>
<dbReference type="GO" id="GO:0008270">
    <property type="term" value="F:zinc ion binding"/>
    <property type="evidence" value="ECO:0007669"/>
    <property type="project" value="InterPro"/>
</dbReference>
<name>A0A7H8QJ72_TALRU</name>
<dbReference type="InterPro" id="IPR036864">
    <property type="entry name" value="Zn2-C6_fun-type_DNA-bd_sf"/>
</dbReference>
<evidence type="ECO:0000256" key="5">
    <source>
        <dbReference type="ARBA" id="ARBA00023242"/>
    </source>
</evidence>
<dbReference type="GO" id="GO:0005634">
    <property type="term" value="C:nucleus"/>
    <property type="evidence" value="ECO:0007669"/>
    <property type="project" value="TreeGrafter"/>
</dbReference>
<dbReference type="SUPFAM" id="SSF57701">
    <property type="entry name" value="Zn2/Cys6 DNA-binding domain"/>
    <property type="match status" value="1"/>
</dbReference>
<dbReference type="PROSITE" id="PS50048">
    <property type="entry name" value="ZN2_CY6_FUNGAL_2"/>
    <property type="match status" value="1"/>
</dbReference>
<keyword evidence="4" id="KW-0804">Transcription</keyword>
<dbReference type="EMBL" id="CP055898">
    <property type="protein sequence ID" value="QKX53997.1"/>
    <property type="molecule type" value="Genomic_DNA"/>
</dbReference>
<evidence type="ECO:0000256" key="1">
    <source>
        <dbReference type="ARBA" id="ARBA00022723"/>
    </source>
</evidence>
<dbReference type="GeneID" id="55988592"/>
<dbReference type="KEGG" id="trg:TRUGW13939_01079"/>
<sequence length="864" mass="97589">MQGYTFTPPSGPPREGHRNYVFVDEHNRHKRLKVMRACNGCRKRKIKCDAATTNTWPCSACLRLKLVCVPPTIHQDGDQADLGLGSEADLAGYPDPPPHPEMLQHGMVQPNMMGGHPQMQEQMASYGAYSSYVPQNGGLYVEAQPPQIAVTHHPFQDGFFESVHPQPLATADSGVFIDPEQSNPGDLSDALGELKIDETGIAPYIRQQRKGPAEPEAPVQEEGDDELPPLKTGAGSTIRIPPELMPSNEEVVRYFKIFFSDIHPYVPVVHRVHMYQQWRNDRSSISPLLLEALFACAGRMSDDPAEGAQWLALANRHESSFMDVPRLSTIQALLLLLKARESNPKKGYYYRSWQTVKTAISMAKDLEIHEHYSDHQEGIPCGLEPIECLIQTRIWQTLLVVEVMVGGPQGRSDYEVDPDTVDMRPKLDVAHLDQFEVDRSRQYSFFVKNAYHIRVYTELYHKIKKQKDWAADPRFTQSNPLFAEWYQSLPQDLQVTYPEDGSPPWLPSHFVGNMHSHYHLAIIMLHRPQLLASQTFAAGGGWRTHMSLCYSSAKCLCRLQEAIISRFGLQALRFMQRGINFTVYAILTCTMLHLVAITSPDPEFHTDARDFFTRHMRILEQLSTTWPLPEIKAQIDTLRLAFSADTSRAFELKPTFPYGSPSEGYQPSPPALGEAQYTQFSQTQGGSPHRLVYNVHPITPPISTGAEDSKPESPQLANMGMLQHHHHHHHHHHHPGATNQGLGVPLVDENAWDPTRIMTSWDLAFNPPSVASTSPHTAYTNPSPTMAETVTTQYPMQYHDKMVPMDPQQHAVPQQQQPYNPQPMMTARDWQQNVASVFDPHGVKRRLHHLSTDLSNNNAVKRAR</sequence>
<dbReference type="GO" id="GO:0000981">
    <property type="term" value="F:DNA-binding transcription factor activity, RNA polymerase II-specific"/>
    <property type="evidence" value="ECO:0007669"/>
    <property type="project" value="InterPro"/>
</dbReference>
<accession>A0A7H8QJ72</accession>
<organism evidence="8 9">
    <name type="scientific">Talaromyces rugulosus</name>
    <name type="common">Penicillium rugulosum</name>
    <dbReference type="NCBI Taxonomy" id="121627"/>
    <lineage>
        <taxon>Eukaryota</taxon>
        <taxon>Fungi</taxon>
        <taxon>Dikarya</taxon>
        <taxon>Ascomycota</taxon>
        <taxon>Pezizomycotina</taxon>
        <taxon>Eurotiomycetes</taxon>
        <taxon>Eurotiomycetidae</taxon>
        <taxon>Eurotiales</taxon>
        <taxon>Trichocomaceae</taxon>
        <taxon>Talaromyces</taxon>
        <taxon>Talaromyces sect. Islandici</taxon>
    </lineage>
</organism>
<dbReference type="PROSITE" id="PS00463">
    <property type="entry name" value="ZN2_CY6_FUNGAL_1"/>
    <property type="match status" value="1"/>
</dbReference>
<keyword evidence="2" id="KW-0805">Transcription regulation</keyword>
<protein>
    <recommendedName>
        <fullName evidence="7">Zn(2)-C6 fungal-type domain-containing protein</fullName>
    </recommendedName>
</protein>
<gene>
    <name evidence="8" type="ORF">TRUGW13939_01079</name>
</gene>
<dbReference type="GO" id="GO:0003677">
    <property type="term" value="F:DNA binding"/>
    <property type="evidence" value="ECO:0007669"/>
    <property type="project" value="UniProtKB-KW"/>
</dbReference>
<dbReference type="CDD" id="cd12148">
    <property type="entry name" value="fungal_TF_MHR"/>
    <property type="match status" value="1"/>
</dbReference>
<feature type="region of interest" description="Disordered" evidence="6">
    <location>
        <begin position="206"/>
        <end position="242"/>
    </location>
</feature>